<organism evidence="2 3">
    <name type="scientific">Tahibacter aquaticus</name>
    <dbReference type="NCBI Taxonomy" id="520092"/>
    <lineage>
        <taxon>Bacteria</taxon>
        <taxon>Pseudomonadati</taxon>
        <taxon>Pseudomonadota</taxon>
        <taxon>Gammaproteobacteria</taxon>
        <taxon>Lysobacterales</taxon>
        <taxon>Rhodanobacteraceae</taxon>
        <taxon>Tahibacter</taxon>
    </lineage>
</organism>
<accession>A0A4V3DNH5</accession>
<dbReference type="AlphaFoldDB" id="A0A4V3DNH5"/>
<dbReference type="EMBL" id="SNZH01000001">
    <property type="protein sequence ID" value="TDR48396.1"/>
    <property type="molecule type" value="Genomic_DNA"/>
</dbReference>
<evidence type="ECO:0000313" key="2">
    <source>
        <dbReference type="EMBL" id="TDR48396.1"/>
    </source>
</evidence>
<protein>
    <submittedName>
        <fullName evidence="2">Uncharacterized protein</fullName>
    </submittedName>
</protein>
<sequence>MYYTIPSIYLPPVARTVAAILLALCGSGAVQALGTPGAASGPALRHNLFVSGKQHQASIASDADGNAVSVWYSSPAVGSPVVTPYGLRARLLDSAGTPLGDEIVVNSTPTAGSSFYPEVAMDQGGNFTVVWSALGTQMGSLSHVYRRRFDSLGNPLELQLQLDIGSPTEGASPAIAMTPAGAAVVVWKNYLPTGVEIRARRFDSAGVAQGTDFVVATPGSNAMSPELRVALDDSGNFTVVWTQDVADGAGQDVYRRRFSAAGTALGPALRTLASGSQSEADIGMDAAGNSVVVCNSLVSRNNSRILGRRYDAAGNAVGGEFILAYQQLHPAYEAMNPAVAMVRSSGEFSVAWNRRNNTVYLRRYAASGTALGDETAVPGGGLGLTEPRIASDYDGDISLVWRDDESSYAQDYGVMGRRIAGFASVDLAAQLSAALVSGSSPAAIDYQVSVANLQAPASYAGARTATGVVAVLTPPAGSVVLQASGNRWYCDTAQQNPRCTYLAEIPAGGSSDALQVRVGGAGSGNVQASVQVSGNQYDAAAGNDSNSVTLPVP</sequence>
<dbReference type="Proteomes" id="UP000295293">
    <property type="component" value="Unassembled WGS sequence"/>
</dbReference>
<reference evidence="2 3" key="1">
    <citation type="submission" date="2019-03" db="EMBL/GenBank/DDBJ databases">
        <title>Genomic Encyclopedia of Type Strains, Phase IV (KMG-IV): sequencing the most valuable type-strain genomes for metagenomic binning, comparative biology and taxonomic classification.</title>
        <authorList>
            <person name="Goeker M."/>
        </authorList>
    </citation>
    <scope>NUCLEOTIDE SEQUENCE [LARGE SCALE GENOMIC DNA]</scope>
    <source>
        <strain evidence="2 3">DSM 21667</strain>
    </source>
</reference>
<keyword evidence="3" id="KW-1185">Reference proteome</keyword>
<feature type="chain" id="PRO_5020331342" evidence="1">
    <location>
        <begin position="33"/>
        <end position="553"/>
    </location>
</feature>
<dbReference type="RefSeq" id="WP_133816527.1">
    <property type="nucleotide sequence ID" value="NZ_SNZH01000001.1"/>
</dbReference>
<feature type="signal peptide" evidence="1">
    <location>
        <begin position="1"/>
        <end position="32"/>
    </location>
</feature>
<name>A0A4V3DNH5_9GAMM</name>
<comment type="caution">
    <text evidence="2">The sequence shown here is derived from an EMBL/GenBank/DDBJ whole genome shotgun (WGS) entry which is preliminary data.</text>
</comment>
<proteinExistence type="predicted"/>
<evidence type="ECO:0000313" key="3">
    <source>
        <dbReference type="Proteomes" id="UP000295293"/>
    </source>
</evidence>
<keyword evidence="1" id="KW-0732">Signal</keyword>
<dbReference type="OrthoDB" id="9796789at2"/>
<gene>
    <name evidence="2" type="ORF">DFR29_10114</name>
</gene>
<evidence type="ECO:0000256" key="1">
    <source>
        <dbReference type="SAM" id="SignalP"/>
    </source>
</evidence>